<reference evidence="1 2" key="1">
    <citation type="submission" date="2021-05" db="EMBL/GenBank/DDBJ databases">
        <title>Fusibacter ferrireducens sp. nov., an anaerobic, sulfur- and Fe-reducing bacterium isolated from the mangrove sediment.</title>
        <authorList>
            <person name="Qiu D."/>
        </authorList>
    </citation>
    <scope>NUCLEOTIDE SEQUENCE [LARGE SCALE GENOMIC DNA]</scope>
    <source>
        <strain evidence="1 2">DSM 12116</strain>
    </source>
</reference>
<name>A0ABS5PPU7_9FIRM</name>
<dbReference type="EMBL" id="JAHBCL010000017">
    <property type="protein sequence ID" value="MBS7527205.1"/>
    <property type="molecule type" value="Genomic_DNA"/>
</dbReference>
<evidence type="ECO:0000313" key="1">
    <source>
        <dbReference type="EMBL" id="MBS7527205.1"/>
    </source>
</evidence>
<accession>A0ABS5PPU7</accession>
<comment type="caution">
    <text evidence="1">The sequence shown here is derived from an EMBL/GenBank/DDBJ whole genome shotgun (WGS) entry which is preliminary data.</text>
</comment>
<protein>
    <recommendedName>
        <fullName evidence="3">Two-component signal transduction system YycFG, regulatory protein YycI</fullName>
    </recommendedName>
</protein>
<evidence type="ECO:0000313" key="2">
    <source>
        <dbReference type="Proteomes" id="UP000746471"/>
    </source>
</evidence>
<evidence type="ECO:0008006" key="3">
    <source>
        <dbReference type="Google" id="ProtNLM"/>
    </source>
</evidence>
<dbReference type="Proteomes" id="UP000746471">
    <property type="component" value="Unassembled WGS sequence"/>
</dbReference>
<proteinExistence type="predicted"/>
<sequence>MDWSRIKTILILVLLITNVLLGATYVQSKLAFEREREEQLDRVVALYEQNDIGLDGVELDFPDKLDSIAVSFESHTEADVQKFLGDDYETNNNQYTKGNSRIVLSEMSLYYELREIPDEVYDQGLPSEVIEDAAARTKLSKMADETISDLGYAADYSISGYFQRDEYRIVNAKQVYQGYVMDDALMTFIYYRDSLVAFRRTWLHINTDHSTNKYDIISVDRALYVTLSKLDEGDEITEIGISYKLNDSGAVVSNLIAGEAMPFYRIAVSDGNTYYVRAISEN</sequence>
<organism evidence="1 2">
    <name type="scientific">Fusibacter paucivorans</name>
    <dbReference type="NCBI Taxonomy" id="76009"/>
    <lineage>
        <taxon>Bacteria</taxon>
        <taxon>Bacillati</taxon>
        <taxon>Bacillota</taxon>
        <taxon>Clostridia</taxon>
        <taxon>Eubacteriales</taxon>
        <taxon>Eubacteriales Family XII. Incertae Sedis</taxon>
        <taxon>Fusibacter</taxon>
    </lineage>
</organism>
<gene>
    <name evidence="1" type="ORF">KHM83_10985</name>
</gene>
<keyword evidence="2" id="KW-1185">Reference proteome</keyword>
<dbReference type="RefSeq" id="WP_213237064.1">
    <property type="nucleotide sequence ID" value="NZ_JAHBCL010000017.1"/>
</dbReference>